<gene>
    <name evidence="1" type="ORF">J1N35_045721</name>
</gene>
<dbReference type="AlphaFoldDB" id="A0A9D3ZHI4"/>
<accession>A0A9D3ZHI4</accession>
<sequence length="109" mass="12376">MHQKCDQSRFRYLLYKKAVSYVAMEIFSTIQRKIHPTSSFGAVGWNLGSSCSIPFHGTCSVKWFQICLESIGLDRVLPPLLHPMGWDLGSSCFIPFYGTCSVKWFGSLF</sequence>
<name>A0A9D3ZHI4_9ROSI</name>
<proteinExistence type="predicted"/>
<dbReference type="EMBL" id="JAIQCV010000013">
    <property type="protein sequence ID" value="KAH1033547.1"/>
    <property type="molecule type" value="Genomic_DNA"/>
</dbReference>
<comment type="caution">
    <text evidence="1">The sequence shown here is derived from an EMBL/GenBank/DDBJ whole genome shotgun (WGS) entry which is preliminary data.</text>
</comment>
<reference evidence="1 2" key="1">
    <citation type="journal article" date="2021" name="Plant Biotechnol. J.">
        <title>Multi-omics assisted identification of the key and species-specific regulatory components of drought-tolerant mechanisms in Gossypium stocksii.</title>
        <authorList>
            <person name="Yu D."/>
            <person name="Ke L."/>
            <person name="Zhang D."/>
            <person name="Wu Y."/>
            <person name="Sun Y."/>
            <person name="Mei J."/>
            <person name="Sun J."/>
            <person name="Sun Y."/>
        </authorList>
    </citation>
    <scope>NUCLEOTIDE SEQUENCE [LARGE SCALE GENOMIC DNA]</scope>
    <source>
        <strain evidence="2">cv. E1</strain>
        <tissue evidence="1">Leaf</tissue>
    </source>
</reference>
<evidence type="ECO:0000313" key="1">
    <source>
        <dbReference type="EMBL" id="KAH1033547.1"/>
    </source>
</evidence>
<evidence type="ECO:0000313" key="2">
    <source>
        <dbReference type="Proteomes" id="UP000828251"/>
    </source>
</evidence>
<keyword evidence="2" id="KW-1185">Reference proteome</keyword>
<dbReference type="Proteomes" id="UP000828251">
    <property type="component" value="Unassembled WGS sequence"/>
</dbReference>
<organism evidence="1 2">
    <name type="scientific">Gossypium stocksii</name>
    <dbReference type="NCBI Taxonomy" id="47602"/>
    <lineage>
        <taxon>Eukaryota</taxon>
        <taxon>Viridiplantae</taxon>
        <taxon>Streptophyta</taxon>
        <taxon>Embryophyta</taxon>
        <taxon>Tracheophyta</taxon>
        <taxon>Spermatophyta</taxon>
        <taxon>Magnoliopsida</taxon>
        <taxon>eudicotyledons</taxon>
        <taxon>Gunneridae</taxon>
        <taxon>Pentapetalae</taxon>
        <taxon>rosids</taxon>
        <taxon>malvids</taxon>
        <taxon>Malvales</taxon>
        <taxon>Malvaceae</taxon>
        <taxon>Malvoideae</taxon>
        <taxon>Gossypium</taxon>
    </lineage>
</organism>
<protein>
    <submittedName>
        <fullName evidence="1">Uncharacterized protein</fullName>
    </submittedName>
</protein>